<feature type="domain" description="MULE transposase" evidence="2">
    <location>
        <begin position="85"/>
        <end position="181"/>
    </location>
</feature>
<evidence type="ECO:0000313" key="3">
    <source>
        <dbReference type="EMBL" id="KAJ0202336.1"/>
    </source>
</evidence>
<dbReference type="Pfam" id="PF10551">
    <property type="entry name" value="MULE"/>
    <property type="match status" value="1"/>
</dbReference>
<dbReference type="EMBL" id="NBSK02000006">
    <property type="protein sequence ID" value="KAJ0202336.1"/>
    <property type="molecule type" value="Genomic_DNA"/>
</dbReference>
<evidence type="ECO:0000313" key="4">
    <source>
        <dbReference type="Proteomes" id="UP000235145"/>
    </source>
</evidence>
<protein>
    <recommendedName>
        <fullName evidence="2">MULE transposase domain-containing protein</fullName>
    </recommendedName>
</protein>
<evidence type="ECO:0000256" key="1">
    <source>
        <dbReference type="SAM" id="MobiDB-lite"/>
    </source>
</evidence>
<dbReference type="PANTHER" id="PTHR31973">
    <property type="entry name" value="POLYPROTEIN, PUTATIVE-RELATED"/>
    <property type="match status" value="1"/>
</dbReference>
<organism evidence="3 4">
    <name type="scientific">Lactuca sativa</name>
    <name type="common">Garden lettuce</name>
    <dbReference type="NCBI Taxonomy" id="4236"/>
    <lineage>
        <taxon>Eukaryota</taxon>
        <taxon>Viridiplantae</taxon>
        <taxon>Streptophyta</taxon>
        <taxon>Embryophyta</taxon>
        <taxon>Tracheophyta</taxon>
        <taxon>Spermatophyta</taxon>
        <taxon>Magnoliopsida</taxon>
        <taxon>eudicotyledons</taxon>
        <taxon>Gunneridae</taxon>
        <taxon>Pentapetalae</taxon>
        <taxon>asterids</taxon>
        <taxon>campanulids</taxon>
        <taxon>Asterales</taxon>
        <taxon>Asteraceae</taxon>
        <taxon>Cichorioideae</taxon>
        <taxon>Cichorieae</taxon>
        <taxon>Lactucinae</taxon>
        <taxon>Lactuca</taxon>
    </lineage>
</organism>
<evidence type="ECO:0000259" key="2">
    <source>
        <dbReference type="Pfam" id="PF10551"/>
    </source>
</evidence>
<dbReference type="AlphaFoldDB" id="A0A9R1V9R8"/>
<name>A0A9R1V9R8_LACSA</name>
<dbReference type="PANTHER" id="PTHR31973:SF189">
    <property type="entry name" value="TRANSPOSASE, MUDR, PLANT, MULE TRANSPOSASE DOMAIN PROTEIN-RELATED"/>
    <property type="match status" value="1"/>
</dbReference>
<reference evidence="3 4" key="1">
    <citation type="journal article" date="2017" name="Nat. Commun.">
        <title>Genome assembly with in vitro proximity ligation data and whole-genome triplication in lettuce.</title>
        <authorList>
            <person name="Reyes-Chin-Wo S."/>
            <person name="Wang Z."/>
            <person name="Yang X."/>
            <person name="Kozik A."/>
            <person name="Arikit S."/>
            <person name="Song C."/>
            <person name="Xia L."/>
            <person name="Froenicke L."/>
            <person name="Lavelle D.O."/>
            <person name="Truco M.J."/>
            <person name="Xia R."/>
            <person name="Zhu S."/>
            <person name="Xu C."/>
            <person name="Xu H."/>
            <person name="Xu X."/>
            <person name="Cox K."/>
            <person name="Korf I."/>
            <person name="Meyers B.C."/>
            <person name="Michelmore R.W."/>
        </authorList>
    </citation>
    <scope>NUCLEOTIDE SEQUENCE [LARGE SCALE GENOMIC DNA]</scope>
    <source>
        <strain evidence="4">cv. Salinas</strain>
        <tissue evidence="3">Seedlings</tissue>
    </source>
</reference>
<accession>A0A9R1V9R8</accession>
<sequence>MSAKVSKTFNFIASVGQCRNAKRYAFKEIEGTLKEHYAKTWSYGEELRRTNPGSIVKVDVDVMPDGITYLLKFYICLKIKVCRRVIGLDVCFLKGICRGQLLAAVDRDANNRIYPLSWAVVAVESKETWKWFVDLLLDDIGMENGHGLTLISDQHKGLLEAVKERVSAVEHRQCARHICANFMKKFKGQQFSKLFWYVATFTTHAKFEQHMNEIKKLEPLAYDHLMERDPKTWSKAFFQTDKACDAYENGVSKSFNLVIDAIRKRPLITMLEEIRIYKSKGSSWGDLNKCPAIRLKLSMIKELQRLVSLESNWLPVCMDMLPFQASIGIQRTMYHHGGPQQCFVMTICTPLSHLMEDHKKKRDQIENELKGNKHTISKRASKVKVQLVQEIDVESDSDSEVQREPDNKVESDEVDLQDDNHRYEDVDQPDVEVEVQGQGQCVVGGVEEQVEVEVQGHGECLDSEDQVAVVDQVEAHVVVEGGGQEGEEHAIVQDPIGQDDQGQAVVQDPVEEELMQKLLAFQVLQGKRRRKPSERITKIQIRKKWEGKQGSSGENLFELE</sequence>
<feature type="compositionally biased region" description="Basic and acidic residues" evidence="1">
    <location>
        <begin position="400"/>
        <end position="411"/>
    </location>
</feature>
<proteinExistence type="predicted"/>
<dbReference type="Proteomes" id="UP000235145">
    <property type="component" value="Unassembled WGS sequence"/>
</dbReference>
<gene>
    <name evidence="3" type="ORF">LSAT_V11C600306090</name>
</gene>
<comment type="caution">
    <text evidence="3">The sequence shown here is derived from an EMBL/GenBank/DDBJ whole genome shotgun (WGS) entry which is preliminary data.</text>
</comment>
<keyword evidence="4" id="KW-1185">Reference proteome</keyword>
<feature type="region of interest" description="Disordered" evidence="1">
    <location>
        <begin position="393"/>
        <end position="415"/>
    </location>
</feature>
<dbReference type="InterPro" id="IPR018289">
    <property type="entry name" value="MULE_transposase_dom"/>
</dbReference>